<dbReference type="EC" id="4.2.1.68" evidence="3"/>
<dbReference type="eggNOG" id="ENOG502QU7C">
    <property type="taxonomic scope" value="Eukaryota"/>
</dbReference>
<evidence type="ECO:0000313" key="11">
    <source>
        <dbReference type="Ensembl" id="ENSCSAVP00000000726.1"/>
    </source>
</evidence>
<feature type="domain" description="Mandelate racemase/muconate lactonizing enzyme C-terminal" evidence="10">
    <location>
        <begin position="200"/>
        <end position="296"/>
    </location>
</feature>
<dbReference type="InterPro" id="IPR046945">
    <property type="entry name" value="RHMD-like"/>
</dbReference>
<comment type="similarity">
    <text evidence="7">Belongs to the mandelate racemase/muconate lactonizing enzyme family. ENOSF1 subfamily.</text>
</comment>
<dbReference type="OMA" id="SGAIDVC"/>
<keyword evidence="4" id="KW-0479">Metal-binding</keyword>
<evidence type="ECO:0000256" key="1">
    <source>
        <dbReference type="ARBA" id="ARBA00001737"/>
    </source>
</evidence>
<dbReference type="GO" id="GO:0016052">
    <property type="term" value="P:carbohydrate catabolic process"/>
    <property type="evidence" value="ECO:0007669"/>
    <property type="project" value="InterPro"/>
</dbReference>
<dbReference type="STRING" id="51511.ENSCSAVP00000000726"/>
<evidence type="ECO:0000256" key="2">
    <source>
        <dbReference type="ARBA" id="ARBA00001946"/>
    </source>
</evidence>
<reference evidence="11" key="3">
    <citation type="submission" date="2025-09" db="UniProtKB">
        <authorList>
            <consortium name="Ensembl"/>
        </authorList>
    </citation>
    <scope>IDENTIFICATION</scope>
</reference>
<dbReference type="AlphaFoldDB" id="H2Y5X8"/>
<evidence type="ECO:0000256" key="6">
    <source>
        <dbReference type="ARBA" id="ARBA00023239"/>
    </source>
</evidence>
<dbReference type="InParanoid" id="H2Y5X8"/>
<dbReference type="InterPro" id="IPR029065">
    <property type="entry name" value="Enolase_C-like"/>
</dbReference>
<dbReference type="PANTHER" id="PTHR13794">
    <property type="entry name" value="ENOLASE SUPERFAMILY, MANDELATE RACEMASE"/>
    <property type="match status" value="1"/>
</dbReference>
<evidence type="ECO:0000259" key="10">
    <source>
        <dbReference type="SMART" id="SM00922"/>
    </source>
</evidence>
<dbReference type="GO" id="GO:0009063">
    <property type="term" value="P:amino acid catabolic process"/>
    <property type="evidence" value="ECO:0007669"/>
    <property type="project" value="InterPro"/>
</dbReference>
<dbReference type="SFLD" id="SFLDF00111">
    <property type="entry name" value="L-fuconate_dehydratase"/>
    <property type="match status" value="1"/>
</dbReference>
<dbReference type="Proteomes" id="UP000007875">
    <property type="component" value="Unassembled WGS sequence"/>
</dbReference>
<dbReference type="SUPFAM" id="SSF51604">
    <property type="entry name" value="Enolase C-terminal domain-like"/>
    <property type="match status" value="1"/>
</dbReference>
<organism evidence="11 12">
    <name type="scientific">Ciona savignyi</name>
    <name type="common">Pacific transparent sea squirt</name>
    <dbReference type="NCBI Taxonomy" id="51511"/>
    <lineage>
        <taxon>Eukaryota</taxon>
        <taxon>Metazoa</taxon>
        <taxon>Chordata</taxon>
        <taxon>Tunicata</taxon>
        <taxon>Ascidiacea</taxon>
        <taxon>Phlebobranchia</taxon>
        <taxon>Cionidae</taxon>
        <taxon>Ciona</taxon>
    </lineage>
</organism>
<dbReference type="InterPro" id="IPR018110">
    <property type="entry name" value="Mandel_Rmase/mucon_lact_enz_CS"/>
</dbReference>
<dbReference type="Gene3D" id="3.20.20.120">
    <property type="entry name" value="Enolase-like C-terminal domain"/>
    <property type="match status" value="1"/>
</dbReference>
<dbReference type="SUPFAM" id="SSF54826">
    <property type="entry name" value="Enolase N-terminal domain-like"/>
    <property type="match status" value="1"/>
</dbReference>
<reference evidence="11" key="2">
    <citation type="submission" date="2025-08" db="UniProtKB">
        <authorList>
            <consortium name="Ensembl"/>
        </authorList>
    </citation>
    <scope>IDENTIFICATION</scope>
</reference>
<proteinExistence type="inferred from homology"/>
<dbReference type="HOGENOM" id="CLU_030273_2_0_1"/>
<dbReference type="InterPro" id="IPR029017">
    <property type="entry name" value="Enolase-like_N"/>
</dbReference>
<keyword evidence="5" id="KW-0460">Magnesium</keyword>
<dbReference type="GO" id="GO:0000287">
    <property type="term" value="F:magnesium ion binding"/>
    <property type="evidence" value="ECO:0007669"/>
    <property type="project" value="TreeGrafter"/>
</dbReference>
<dbReference type="Gene3D" id="3.30.390.10">
    <property type="entry name" value="Enolase-like, N-terminal domain"/>
    <property type="match status" value="1"/>
</dbReference>
<dbReference type="SMART" id="SM00922">
    <property type="entry name" value="MR_MLE"/>
    <property type="match status" value="1"/>
</dbReference>
<accession>H2Y5X8</accession>
<dbReference type="GO" id="GO:0050023">
    <property type="term" value="F:L-fuconate dehydratase activity"/>
    <property type="evidence" value="ECO:0007669"/>
    <property type="project" value="UniProtKB-EC"/>
</dbReference>
<dbReference type="InterPro" id="IPR013341">
    <property type="entry name" value="Mandelate_racemase_N_dom"/>
</dbReference>
<dbReference type="CDD" id="cd03324">
    <property type="entry name" value="rTSbeta_L-fuconate_dehydratase"/>
    <property type="match status" value="1"/>
</dbReference>
<dbReference type="InterPro" id="IPR034610">
    <property type="entry name" value="L-fuconate_dehydratase"/>
</dbReference>
<evidence type="ECO:0000256" key="8">
    <source>
        <dbReference type="ARBA" id="ARBA00073815"/>
    </source>
</evidence>
<reference evidence="12" key="1">
    <citation type="submission" date="2003-08" db="EMBL/GenBank/DDBJ databases">
        <authorList>
            <person name="Birren B."/>
            <person name="Nusbaum C."/>
            <person name="Abebe A."/>
            <person name="Abouelleil A."/>
            <person name="Adekoya E."/>
            <person name="Ait-zahra M."/>
            <person name="Allen N."/>
            <person name="Allen T."/>
            <person name="An P."/>
            <person name="Anderson M."/>
            <person name="Anderson S."/>
            <person name="Arachchi H."/>
            <person name="Armbruster J."/>
            <person name="Bachantsang P."/>
            <person name="Baldwin J."/>
            <person name="Barry A."/>
            <person name="Bayul T."/>
            <person name="Blitshsteyn B."/>
            <person name="Bloom T."/>
            <person name="Blye J."/>
            <person name="Boguslavskiy L."/>
            <person name="Borowsky M."/>
            <person name="Boukhgalter B."/>
            <person name="Brunache A."/>
            <person name="Butler J."/>
            <person name="Calixte N."/>
            <person name="Calvo S."/>
            <person name="Camarata J."/>
            <person name="Campo K."/>
            <person name="Chang J."/>
            <person name="Cheshatsang Y."/>
            <person name="Citroen M."/>
            <person name="Collymore A."/>
            <person name="Considine T."/>
            <person name="Cook A."/>
            <person name="Cooke P."/>
            <person name="Corum B."/>
            <person name="Cuomo C."/>
            <person name="David R."/>
            <person name="Dawoe T."/>
            <person name="Degray S."/>
            <person name="Dodge S."/>
            <person name="Dooley K."/>
            <person name="Dorje P."/>
            <person name="Dorjee K."/>
            <person name="Dorris L."/>
            <person name="Duffey N."/>
            <person name="Dupes A."/>
            <person name="Elkins T."/>
            <person name="Engels R."/>
            <person name="Erickson J."/>
            <person name="Farina A."/>
            <person name="Faro S."/>
            <person name="Ferreira P."/>
            <person name="Fischer H."/>
            <person name="Fitzgerald M."/>
            <person name="Foley K."/>
            <person name="Gage D."/>
            <person name="Galagan J."/>
            <person name="Gearin G."/>
            <person name="Gnerre S."/>
            <person name="Gnirke A."/>
            <person name="Goyette A."/>
            <person name="Graham J."/>
            <person name="Grandbois E."/>
            <person name="Gyaltsen K."/>
            <person name="Hafez N."/>
            <person name="Hagopian D."/>
            <person name="Hagos B."/>
            <person name="Hall J."/>
            <person name="Hatcher B."/>
            <person name="Heller A."/>
            <person name="Higgins H."/>
            <person name="Honan T."/>
            <person name="Horn A."/>
            <person name="Houde N."/>
            <person name="Hughes L."/>
            <person name="Hulme W."/>
            <person name="Husby E."/>
            <person name="Iliev I."/>
            <person name="Jaffe D."/>
            <person name="Jones C."/>
            <person name="Kamal M."/>
            <person name="Kamat A."/>
            <person name="Kamvysselis M."/>
            <person name="Karlsson E."/>
            <person name="Kells C."/>
            <person name="Kieu A."/>
            <person name="Kisner P."/>
            <person name="Kodira C."/>
            <person name="Kulbokas E."/>
            <person name="Labutti K."/>
            <person name="Lama D."/>
            <person name="Landers T."/>
            <person name="Leger J."/>
            <person name="Levine S."/>
            <person name="Lewis D."/>
            <person name="Lewis T."/>
            <person name="Lindblad-toh K."/>
            <person name="Liu X."/>
            <person name="Lokyitsang T."/>
            <person name="Lokyitsang Y."/>
            <person name="Lucien O."/>
            <person name="Lui A."/>
            <person name="Ma L.J."/>
            <person name="Mabbitt R."/>
            <person name="Macdonald J."/>
            <person name="Maclean C."/>
            <person name="Major J."/>
            <person name="Manning J."/>
            <person name="Marabella R."/>
            <person name="Maru K."/>
            <person name="Matthews C."/>
            <person name="Mauceli E."/>
            <person name="Mccarthy M."/>
            <person name="Mcdonough S."/>
            <person name="Mcghee T."/>
            <person name="Meldrim J."/>
            <person name="Meneus L."/>
            <person name="Mesirov J."/>
            <person name="Mihalev A."/>
            <person name="Mihova T."/>
            <person name="Mikkelsen T."/>
            <person name="Mlenga V."/>
            <person name="Moru K."/>
            <person name="Mozes J."/>
            <person name="Mulrain L."/>
            <person name="Munson G."/>
            <person name="Naylor J."/>
            <person name="Newes C."/>
            <person name="Nguyen C."/>
            <person name="Nguyen N."/>
            <person name="Nguyen T."/>
            <person name="Nicol R."/>
            <person name="Nielsen C."/>
            <person name="Nizzari M."/>
            <person name="Norbu C."/>
            <person name="Norbu N."/>
            <person name="O'donnell P."/>
            <person name="Okoawo O."/>
            <person name="O'leary S."/>
            <person name="Omotosho B."/>
            <person name="O'neill K."/>
            <person name="Osman S."/>
            <person name="Parker S."/>
            <person name="Perrin D."/>
            <person name="Phunkhang P."/>
            <person name="Piqani B."/>
            <person name="Purcell S."/>
            <person name="Rachupka T."/>
            <person name="Ramasamy U."/>
            <person name="Rameau R."/>
            <person name="Ray V."/>
            <person name="Raymond C."/>
            <person name="Retta R."/>
            <person name="Richardson S."/>
            <person name="Rise C."/>
            <person name="Rodriguez J."/>
            <person name="Rogers J."/>
            <person name="Rogov P."/>
            <person name="Rutman M."/>
            <person name="Schupbach R."/>
            <person name="Seaman C."/>
            <person name="Settipalli S."/>
            <person name="Sharpe T."/>
            <person name="Sheridan J."/>
            <person name="Sherpa N."/>
            <person name="Shi J."/>
            <person name="Smirnov S."/>
            <person name="Smith C."/>
            <person name="Sougnez C."/>
            <person name="Spencer B."/>
            <person name="Stalker J."/>
            <person name="Stange-thomann N."/>
            <person name="Stavropoulos S."/>
            <person name="Stetson K."/>
            <person name="Stone C."/>
            <person name="Stone S."/>
            <person name="Stubbs M."/>
            <person name="Talamas J."/>
            <person name="Tchuinga P."/>
            <person name="Tenzing P."/>
            <person name="Tesfaye S."/>
            <person name="Theodore J."/>
            <person name="Thoulutsang Y."/>
            <person name="Topham K."/>
            <person name="Towey S."/>
            <person name="Tsamla T."/>
            <person name="Tsomo N."/>
            <person name="Vallee D."/>
            <person name="Vassiliev H."/>
            <person name="Venkataraman V."/>
            <person name="Vinson J."/>
            <person name="Vo A."/>
            <person name="Wade C."/>
            <person name="Wang S."/>
            <person name="Wangchuk T."/>
            <person name="Wangdi T."/>
            <person name="Whittaker C."/>
            <person name="Wilkinson J."/>
            <person name="Wu Y."/>
            <person name="Wyman D."/>
            <person name="Yadav S."/>
            <person name="Yang S."/>
            <person name="Yang X."/>
            <person name="Yeager S."/>
            <person name="Yee E."/>
            <person name="Young G."/>
            <person name="Zainoun J."/>
            <person name="Zembeck L."/>
            <person name="Zimmer A."/>
            <person name="Zody M."/>
            <person name="Lander E."/>
        </authorList>
    </citation>
    <scope>NUCLEOTIDE SEQUENCE [LARGE SCALE GENOMIC DNA]</scope>
</reference>
<protein>
    <recommendedName>
        <fullName evidence="8">Mitochondrial enolase superfamily member 1</fullName>
        <ecNumber evidence="3">4.2.1.68</ecNumber>
    </recommendedName>
    <alternativeName>
        <fullName evidence="9">L-fuconate dehydratase</fullName>
    </alternativeName>
</protein>
<comment type="catalytic activity">
    <reaction evidence="1">
        <text>L-fuconate = 2-dehydro-3-deoxy-L-fuconate + H2O</text>
        <dbReference type="Rhea" id="RHEA:22772"/>
        <dbReference type="ChEBI" id="CHEBI:15377"/>
        <dbReference type="ChEBI" id="CHEBI:21291"/>
        <dbReference type="ChEBI" id="CHEBI:37448"/>
        <dbReference type="EC" id="4.2.1.68"/>
    </reaction>
</comment>
<dbReference type="FunFam" id="3.20.20.120:FF:000007">
    <property type="entry name" value="Mitochondrial enolase superfamily member 1"/>
    <property type="match status" value="1"/>
</dbReference>
<dbReference type="Ensembl" id="ENSCSAVT00000000734.1">
    <property type="protein sequence ID" value="ENSCSAVP00000000726.1"/>
    <property type="gene ID" value="ENSCSAVG00000000410.1"/>
</dbReference>
<evidence type="ECO:0000256" key="5">
    <source>
        <dbReference type="ARBA" id="ARBA00022842"/>
    </source>
</evidence>
<keyword evidence="12" id="KW-1185">Reference proteome</keyword>
<dbReference type="InterPro" id="IPR013342">
    <property type="entry name" value="Mandelate_racemase_C"/>
</dbReference>
<evidence type="ECO:0000256" key="3">
    <source>
        <dbReference type="ARBA" id="ARBA00013142"/>
    </source>
</evidence>
<comment type="cofactor">
    <cofactor evidence="2">
        <name>Mg(2+)</name>
        <dbReference type="ChEBI" id="CHEBI:18420"/>
    </cofactor>
</comment>
<dbReference type="GeneTree" id="ENSGT00390000014290"/>
<dbReference type="Pfam" id="PF13378">
    <property type="entry name" value="MR_MLE_C"/>
    <property type="match status" value="1"/>
</dbReference>
<dbReference type="PANTHER" id="PTHR13794:SF58">
    <property type="entry name" value="MITOCHONDRIAL ENOLASE SUPERFAMILY MEMBER 1"/>
    <property type="match status" value="1"/>
</dbReference>
<name>H2Y5X8_CIOSA</name>
<evidence type="ECO:0000256" key="9">
    <source>
        <dbReference type="ARBA" id="ARBA00078003"/>
    </source>
</evidence>
<sequence length="444" mass="49979">ISGKITEVKVRDIRFPTSLEHHGSDAMHGEVDYSAAYVTVETDSNDDIIGCGITFSLGRGNDILVKAIEAIQGLVIGRELSNIYSNFGKFWREITQEGQLRWLGPEKGVVHMAAAGMFNALWDLWGKKAGKPLWKLLADMSPLEVVNLVDFSYITDAITKQEAMDILTRNKTSQKEREDQLLKRGFPAYTTSTAWLGYSDETLVKKCQEALAQGWTKFKMKVGSDIDDDVRRANIIRDQIGYDRDLMMDANQKWDVNEAIEWMKPLVKFRPLWIEEPTSPDDVIGHATIAKALKEHKVGVATGEQCQNRVIFKQLMQTNAVSFVQIDSCRVGSINENIAILLMAAKFNLPVCPHAGGVGLCELVQHIIMFDYLCVSATTDGRVCEYVDHLHEHFVEPVRIKDASYMSPQKPGYSSEMKAESLDNYEFPNGTIWSNLIKEGKFKM</sequence>
<evidence type="ECO:0000313" key="12">
    <source>
        <dbReference type="Proteomes" id="UP000007875"/>
    </source>
</evidence>
<evidence type="ECO:0000256" key="4">
    <source>
        <dbReference type="ARBA" id="ARBA00022723"/>
    </source>
</evidence>
<evidence type="ECO:0000256" key="7">
    <source>
        <dbReference type="ARBA" id="ARBA00061144"/>
    </source>
</evidence>
<dbReference type="PROSITE" id="PS00909">
    <property type="entry name" value="MR_MLE_2"/>
    <property type="match status" value="1"/>
</dbReference>
<dbReference type="SFLD" id="SFLDS00001">
    <property type="entry name" value="Enolase"/>
    <property type="match status" value="1"/>
</dbReference>
<dbReference type="SFLD" id="SFLDG00179">
    <property type="entry name" value="mandelate_racemase"/>
    <property type="match status" value="1"/>
</dbReference>
<dbReference type="InterPro" id="IPR036849">
    <property type="entry name" value="Enolase-like_C_sf"/>
</dbReference>
<keyword evidence="6" id="KW-0456">Lyase</keyword>
<dbReference type="Pfam" id="PF02746">
    <property type="entry name" value="MR_MLE_N"/>
    <property type="match status" value="1"/>
</dbReference>